<sequence>MVPPTLKFKNAQGESLLVVEKKRVYRRAHQSLELGISSTYATV</sequence>
<name>A0A0A9ADB3_ARUDO</name>
<reference evidence="1" key="1">
    <citation type="submission" date="2014-09" db="EMBL/GenBank/DDBJ databases">
        <authorList>
            <person name="Magalhaes I.L.F."/>
            <person name="Oliveira U."/>
            <person name="Santos F.R."/>
            <person name="Vidigal T.H.D.A."/>
            <person name="Brescovit A.D."/>
            <person name="Santos A.J."/>
        </authorList>
    </citation>
    <scope>NUCLEOTIDE SEQUENCE</scope>
    <source>
        <tissue evidence="1">Shoot tissue taken approximately 20 cm above the soil surface</tissue>
    </source>
</reference>
<accession>A0A0A9ADB3</accession>
<evidence type="ECO:0000313" key="1">
    <source>
        <dbReference type="EMBL" id="JAD47943.1"/>
    </source>
</evidence>
<dbReference type="EMBL" id="GBRH01249952">
    <property type="protein sequence ID" value="JAD47943.1"/>
    <property type="molecule type" value="Transcribed_RNA"/>
</dbReference>
<dbReference type="AlphaFoldDB" id="A0A0A9ADB3"/>
<protein>
    <submittedName>
        <fullName evidence="1">Uncharacterized protein</fullName>
    </submittedName>
</protein>
<proteinExistence type="predicted"/>
<reference evidence="1" key="2">
    <citation type="journal article" date="2015" name="Data Brief">
        <title>Shoot transcriptome of the giant reed, Arundo donax.</title>
        <authorList>
            <person name="Barrero R.A."/>
            <person name="Guerrero F.D."/>
            <person name="Moolhuijzen P."/>
            <person name="Goolsby J.A."/>
            <person name="Tidwell J."/>
            <person name="Bellgard S.E."/>
            <person name="Bellgard M.I."/>
        </authorList>
    </citation>
    <scope>NUCLEOTIDE SEQUENCE</scope>
    <source>
        <tissue evidence="1">Shoot tissue taken approximately 20 cm above the soil surface</tissue>
    </source>
</reference>
<organism evidence="1">
    <name type="scientific">Arundo donax</name>
    <name type="common">Giant reed</name>
    <name type="synonym">Donax arundinaceus</name>
    <dbReference type="NCBI Taxonomy" id="35708"/>
    <lineage>
        <taxon>Eukaryota</taxon>
        <taxon>Viridiplantae</taxon>
        <taxon>Streptophyta</taxon>
        <taxon>Embryophyta</taxon>
        <taxon>Tracheophyta</taxon>
        <taxon>Spermatophyta</taxon>
        <taxon>Magnoliopsida</taxon>
        <taxon>Liliopsida</taxon>
        <taxon>Poales</taxon>
        <taxon>Poaceae</taxon>
        <taxon>PACMAD clade</taxon>
        <taxon>Arundinoideae</taxon>
        <taxon>Arundineae</taxon>
        <taxon>Arundo</taxon>
    </lineage>
</organism>